<organism evidence="1 2">
    <name type="scientific">Sphenostylis stenocarpa</name>
    <dbReference type="NCBI Taxonomy" id="92480"/>
    <lineage>
        <taxon>Eukaryota</taxon>
        <taxon>Viridiplantae</taxon>
        <taxon>Streptophyta</taxon>
        <taxon>Embryophyta</taxon>
        <taxon>Tracheophyta</taxon>
        <taxon>Spermatophyta</taxon>
        <taxon>Magnoliopsida</taxon>
        <taxon>eudicotyledons</taxon>
        <taxon>Gunneridae</taxon>
        <taxon>Pentapetalae</taxon>
        <taxon>rosids</taxon>
        <taxon>fabids</taxon>
        <taxon>Fabales</taxon>
        <taxon>Fabaceae</taxon>
        <taxon>Papilionoideae</taxon>
        <taxon>50 kb inversion clade</taxon>
        <taxon>NPAAA clade</taxon>
        <taxon>indigoferoid/millettioid clade</taxon>
        <taxon>Phaseoleae</taxon>
        <taxon>Sphenostylis</taxon>
    </lineage>
</organism>
<proteinExistence type="predicted"/>
<accession>A0AA86W1T1</accession>
<dbReference type="EMBL" id="OY731407">
    <property type="protein sequence ID" value="CAJ1976716.1"/>
    <property type="molecule type" value="Genomic_DNA"/>
</dbReference>
<name>A0AA86W1T1_9FABA</name>
<dbReference type="Proteomes" id="UP001189624">
    <property type="component" value="Chromosome 10"/>
</dbReference>
<protein>
    <submittedName>
        <fullName evidence="1">Uncharacterized protein</fullName>
    </submittedName>
</protein>
<gene>
    <name evidence="1" type="ORF">AYBTSS11_LOCUS28856</name>
</gene>
<evidence type="ECO:0000313" key="1">
    <source>
        <dbReference type="EMBL" id="CAJ1976716.1"/>
    </source>
</evidence>
<dbReference type="Gramene" id="rna-AYBTSS11_LOCUS28856">
    <property type="protein sequence ID" value="CAJ1976716.1"/>
    <property type="gene ID" value="gene-AYBTSS11_LOCUS28856"/>
</dbReference>
<reference evidence="1" key="1">
    <citation type="submission" date="2023-10" db="EMBL/GenBank/DDBJ databases">
        <authorList>
            <person name="Domelevo Entfellner J.-B."/>
        </authorList>
    </citation>
    <scope>NUCLEOTIDE SEQUENCE</scope>
</reference>
<dbReference type="AlphaFoldDB" id="A0AA86W1T1"/>
<evidence type="ECO:0000313" key="2">
    <source>
        <dbReference type="Proteomes" id="UP001189624"/>
    </source>
</evidence>
<sequence>MKDFITMWCDARVLSSGGKEEEGVICSSSGVEVGSKLEEEESGTYKASCKVVVESGKLEWEHGEGRCELEEEGSGTLGGVEGTACALVVEGKGICMAS</sequence>
<keyword evidence="2" id="KW-1185">Reference proteome</keyword>